<protein>
    <submittedName>
        <fullName evidence="2">Uncharacterized protein</fullName>
    </submittedName>
</protein>
<accession>A0AAD3XXB2</accession>
<keyword evidence="1" id="KW-0732">Signal</keyword>
<organism evidence="2 3">
    <name type="scientific">Nepenthes gracilis</name>
    <name type="common">Slender pitcher plant</name>
    <dbReference type="NCBI Taxonomy" id="150966"/>
    <lineage>
        <taxon>Eukaryota</taxon>
        <taxon>Viridiplantae</taxon>
        <taxon>Streptophyta</taxon>
        <taxon>Embryophyta</taxon>
        <taxon>Tracheophyta</taxon>
        <taxon>Spermatophyta</taxon>
        <taxon>Magnoliopsida</taxon>
        <taxon>eudicotyledons</taxon>
        <taxon>Gunneridae</taxon>
        <taxon>Pentapetalae</taxon>
        <taxon>Caryophyllales</taxon>
        <taxon>Nepenthaceae</taxon>
        <taxon>Nepenthes</taxon>
    </lineage>
</organism>
<dbReference type="AlphaFoldDB" id="A0AAD3XXB2"/>
<proteinExistence type="predicted"/>
<sequence>MLHRLCLFILLVLVLSPVRAEARPLRSPLHGRQPPAFPATREVSMETEIGNHNKGARALYWQEMRTSPGGPDPQHHFPLNN</sequence>
<evidence type="ECO:0000313" key="3">
    <source>
        <dbReference type="Proteomes" id="UP001279734"/>
    </source>
</evidence>
<dbReference type="EMBL" id="BSYO01000020">
    <property type="protein sequence ID" value="GMH19546.1"/>
    <property type="molecule type" value="Genomic_DNA"/>
</dbReference>
<feature type="chain" id="PRO_5042293834" evidence="1">
    <location>
        <begin position="21"/>
        <end position="81"/>
    </location>
</feature>
<dbReference type="Proteomes" id="UP001279734">
    <property type="component" value="Unassembled WGS sequence"/>
</dbReference>
<reference evidence="2" key="1">
    <citation type="submission" date="2023-05" db="EMBL/GenBank/DDBJ databases">
        <title>Nepenthes gracilis genome sequencing.</title>
        <authorList>
            <person name="Fukushima K."/>
        </authorList>
    </citation>
    <scope>NUCLEOTIDE SEQUENCE</scope>
    <source>
        <strain evidence="2">SING2019-196</strain>
    </source>
</reference>
<gene>
    <name evidence="2" type="ORF">Nepgr_021387</name>
</gene>
<keyword evidence="3" id="KW-1185">Reference proteome</keyword>
<evidence type="ECO:0000256" key="1">
    <source>
        <dbReference type="SAM" id="SignalP"/>
    </source>
</evidence>
<evidence type="ECO:0000313" key="2">
    <source>
        <dbReference type="EMBL" id="GMH19546.1"/>
    </source>
</evidence>
<comment type="caution">
    <text evidence="2">The sequence shown here is derived from an EMBL/GenBank/DDBJ whole genome shotgun (WGS) entry which is preliminary data.</text>
</comment>
<feature type="signal peptide" evidence="1">
    <location>
        <begin position="1"/>
        <end position="20"/>
    </location>
</feature>
<name>A0AAD3XXB2_NEPGR</name>